<dbReference type="InterPro" id="IPR011650">
    <property type="entry name" value="Peptidase_M20_dimer"/>
</dbReference>
<dbReference type="Pfam" id="PF07687">
    <property type="entry name" value="M20_dimer"/>
    <property type="match status" value="1"/>
</dbReference>
<protein>
    <submittedName>
        <fullName evidence="5">M20 family metallopeptidase</fullName>
    </submittedName>
</protein>
<keyword evidence="6" id="KW-1185">Reference proteome</keyword>
<evidence type="ECO:0000256" key="2">
    <source>
        <dbReference type="ARBA" id="ARBA00022801"/>
    </source>
</evidence>
<dbReference type="InterPro" id="IPR017150">
    <property type="entry name" value="Pept_M20_glutamate_carboxypep"/>
</dbReference>
<dbReference type="AlphaFoldDB" id="A0A6L9SIX9"/>
<dbReference type="InterPro" id="IPR036264">
    <property type="entry name" value="Bact_exopeptidase_dim_dom"/>
</dbReference>
<dbReference type="GO" id="GO:0016787">
    <property type="term" value="F:hydrolase activity"/>
    <property type="evidence" value="ECO:0007669"/>
    <property type="project" value="UniProtKB-KW"/>
</dbReference>
<dbReference type="Proteomes" id="UP000475214">
    <property type="component" value="Unassembled WGS sequence"/>
</dbReference>
<evidence type="ECO:0000313" key="5">
    <source>
        <dbReference type="EMBL" id="NEE04638.1"/>
    </source>
</evidence>
<dbReference type="EMBL" id="JAAGOA010000038">
    <property type="protein sequence ID" value="NEE04638.1"/>
    <property type="molecule type" value="Genomic_DNA"/>
</dbReference>
<dbReference type="Gene3D" id="3.30.70.360">
    <property type="match status" value="1"/>
</dbReference>
<dbReference type="RefSeq" id="WP_163745184.1">
    <property type="nucleotide sequence ID" value="NZ_JAAGOA010000038.1"/>
</dbReference>
<dbReference type="PANTHER" id="PTHR43808:SF9">
    <property type="entry name" value="BLL0789 PROTEIN"/>
    <property type="match status" value="1"/>
</dbReference>
<dbReference type="Gene3D" id="3.40.630.10">
    <property type="entry name" value="Zn peptidases"/>
    <property type="match status" value="1"/>
</dbReference>
<sequence length="382" mass="40034">MTVERDGTAWLSLLEELVNTDSAPGDHTGIEAVYSRLVPVLDRLGLSVRQRATDGGPSVLVARRSGSRTHRSRVLMVGHVDTVFDRGTAQARPFRMAGERAFGPGVADMKGGLVVMLAALSELGEDAWDGLDLTMVFNGDEESGSPFSRPVIEEMATGRDAALVFEAARPSGAVVTSRRGVARYRLDVTGRASHSGSNPGAGANALETLAHKILGIQQLGRDVDRATVNVVLADGGTRPNIIPPVASVHVDARFDDEAERTVERGLQALAGPGPVEGTTTQVTRYGGRPAFPRPFDWLAGEYVDAAKTLGLRIETVAAGGVSDANFTAALGVPTLDGLGPSGGGAHTDDEYIEVASLAERASACAVLLSRLARPRAAPGDQR</sequence>
<dbReference type="SUPFAM" id="SSF55031">
    <property type="entry name" value="Bacterial exopeptidase dimerisation domain"/>
    <property type="match status" value="1"/>
</dbReference>
<keyword evidence="1" id="KW-0479">Metal-binding</keyword>
<dbReference type="PANTHER" id="PTHR43808">
    <property type="entry name" value="ACETYLORNITHINE DEACETYLASE"/>
    <property type="match status" value="1"/>
</dbReference>
<accession>A0A6L9SIX9</accession>
<feature type="active site" evidence="3">
    <location>
        <position position="81"/>
    </location>
</feature>
<proteinExistence type="predicted"/>
<keyword evidence="2" id="KW-0378">Hydrolase</keyword>
<feature type="active site" description="Proton acceptor" evidence="3">
    <location>
        <position position="141"/>
    </location>
</feature>
<reference evidence="5 6" key="1">
    <citation type="submission" date="2020-02" db="EMBL/GenBank/DDBJ databases">
        <authorList>
            <person name="Li X.-J."/>
            <person name="Han X.-M."/>
        </authorList>
    </citation>
    <scope>NUCLEOTIDE SEQUENCE [LARGE SCALE GENOMIC DNA]</scope>
    <source>
        <strain evidence="5 6">CCTCC AB 2017055</strain>
    </source>
</reference>
<dbReference type="PIRSF" id="PIRSF037238">
    <property type="entry name" value="Carboxypeptidase_G2"/>
    <property type="match status" value="1"/>
</dbReference>
<dbReference type="CDD" id="cd03885">
    <property type="entry name" value="M20_CPDG2"/>
    <property type="match status" value="1"/>
</dbReference>
<evidence type="ECO:0000256" key="1">
    <source>
        <dbReference type="ARBA" id="ARBA00022723"/>
    </source>
</evidence>
<feature type="domain" description="Peptidase M20 dimerisation" evidence="4">
    <location>
        <begin position="177"/>
        <end position="261"/>
    </location>
</feature>
<dbReference type="InterPro" id="IPR050072">
    <property type="entry name" value="Peptidase_M20A"/>
</dbReference>
<dbReference type="GO" id="GO:0046872">
    <property type="term" value="F:metal ion binding"/>
    <property type="evidence" value="ECO:0007669"/>
    <property type="project" value="UniProtKB-KW"/>
</dbReference>
<gene>
    <name evidence="5" type="ORF">G1H10_31190</name>
</gene>
<dbReference type="Pfam" id="PF01546">
    <property type="entry name" value="Peptidase_M20"/>
    <property type="match status" value="1"/>
</dbReference>
<comment type="caution">
    <text evidence="5">The sequence shown here is derived from an EMBL/GenBank/DDBJ whole genome shotgun (WGS) entry which is preliminary data.</text>
</comment>
<dbReference type="SUPFAM" id="SSF53187">
    <property type="entry name" value="Zn-dependent exopeptidases"/>
    <property type="match status" value="1"/>
</dbReference>
<evidence type="ECO:0000259" key="4">
    <source>
        <dbReference type="Pfam" id="PF07687"/>
    </source>
</evidence>
<organism evidence="5 6">
    <name type="scientific">Phytoactinopolyspora halotolerans</name>
    <dbReference type="NCBI Taxonomy" id="1981512"/>
    <lineage>
        <taxon>Bacteria</taxon>
        <taxon>Bacillati</taxon>
        <taxon>Actinomycetota</taxon>
        <taxon>Actinomycetes</taxon>
        <taxon>Jiangellales</taxon>
        <taxon>Jiangellaceae</taxon>
        <taxon>Phytoactinopolyspora</taxon>
    </lineage>
</organism>
<dbReference type="InterPro" id="IPR002933">
    <property type="entry name" value="Peptidase_M20"/>
</dbReference>
<evidence type="ECO:0000256" key="3">
    <source>
        <dbReference type="PIRSR" id="PIRSR037238-1"/>
    </source>
</evidence>
<name>A0A6L9SIX9_9ACTN</name>
<evidence type="ECO:0000313" key="6">
    <source>
        <dbReference type="Proteomes" id="UP000475214"/>
    </source>
</evidence>